<keyword evidence="3" id="KW-1185">Reference proteome</keyword>
<dbReference type="AlphaFoldDB" id="B6YUG2"/>
<accession>B6YUG2</accession>
<evidence type="ECO:0000256" key="1">
    <source>
        <dbReference type="SAM" id="Phobius"/>
    </source>
</evidence>
<gene>
    <name evidence="2" type="ordered locus">TON_1657</name>
</gene>
<dbReference type="KEGG" id="ton:TON_1657"/>
<feature type="transmembrane region" description="Helical" evidence="1">
    <location>
        <begin position="89"/>
        <end position="114"/>
    </location>
</feature>
<sequence length="235" mass="25802">MISMLEYYARALTKNRSSLISFAIQPLSFIFLLTVISGGRPLPNALIGAMVSFIAGVGIADLAIELAGLKTRSKFYDILMTLPVHPLKLGLGISIGMSLPALPYLVLLVLSLAYLEGLSFPKVLSLLAALALLWLWSVFVGLYLGVKLKEPIVIIRASNIALTLLTVFLPVYYPVEVLPSVLQKPLLLFPTSAAAYLIRSLYEPLPYWKLSLAALLMWAALSGMMAFWEGIFREE</sequence>
<dbReference type="GeneID" id="7017326"/>
<feature type="transmembrane region" description="Helical" evidence="1">
    <location>
        <begin position="20"/>
        <end position="39"/>
    </location>
</feature>
<feature type="transmembrane region" description="Helical" evidence="1">
    <location>
        <begin position="126"/>
        <end position="146"/>
    </location>
</feature>
<proteinExistence type="predicted"/>
<dbReference type="eggNOG" id="arCOG01469">
    <property type="taxonomic scope" value="Archaea"/>
</dbReference>
<dbReference type="PANTHER" id="PTHR43229:SF3">
    <property type="entry name" value="ABC-TYPE MULTIDRUG TRANSPORT SYSTEM, PERMEASE COMPONENT"/>
    <property type="match status" value="1"/>
</dbReference>
<feature type="transmembrane region" description="Helical" evidence="1">
    <location>
        <begin position="210"/>
        <end position="228"/>
    </location>
</feature>
<dbReference type="STRING" id="523850.TON_1657"/>
<dbReference type="InterPro" id="IPR051784">
    <property type="entry name" value="Nod_factor_ABC_transporter"/>
</dbReference>
<evidence type="ECO:0008006" key="4">
    <source>
        <dbReference type="Google" id="ProtNLM"/>
    </source>
</evidence>
<feature type="transmembrane region" description="Helical" evidence="1">
    <location>
        <begin position="45"/>
        <end position="68"/>
    </location>
</feature>
<keyword evidence="1" id="KW-0812">Transmembrane</keyword>
<name>B6YUG2_THEON</name>
<keyword evidence="1" id="KW-0472">Membrane</keyword>
<keyword evidence="1" id="KW-1133">Transmembrane helix</keyword>
<dbReference type="OrthoDB" id="97972at2157"/>
<dbReference type="PATRIC" id="fig|523850.10.peg.1670"/>
<protein>
    <recommendedName>
        <fullName evidence="4">ABC-type multidrug transport system, permease component</fullName>
    </recommendedName>
</protein>
<dbReference type="EMBL" id="CP000855">
    <property type="protein sequence ID" value="ACJ17147.1"/>
    <property type="molecule type" value="Genomic_DNA"/>
</dbReference>
<dbReference type="Proteomes" id="UP000002727">
    <property type="component" value="Chromosome"/>
</dbReference>
<reference evidence="2 3" key="1">
    <citation type="journal article" date="2008" name="J. Bacteriol.">
        <title>The complete genome sequence of Thermococcus onnurineus NA1 reveals a mixed heterotrophic and carboxydotrophic metabolism.</title>
        <authorList>
            <person name="Lee H.S."/>
            <person name="Kang S.G."/>
            <person name="Bae S.S."/>
            <person name="Lim J.K."/>
            <person name="Cho Y."/>
            <person name="Kim Y.J."/>
            <person name="Jeon J.H."/>
            <person name="Cha S.S."/>
            <person name="Kwon K.K."/>
            <person name="Kim H.T."/>
            <person name="Park C.J."/>
            <person name="Lee H.W."/>
            <person name="Kim S.I."/>
            <person name="Chun J."/>
            <person name="Colwell R.R."/>
            <person name="Kim S.J."/>
            <person name="Lee J.H."/>
        </authorList>
    </citation>
    <scope>NUCLEOTIDE SEQUENCE [LARGE SCALE GENOMIC DNA]</scope>
    <source>
        <strain evidence="2 3">NA1</strain>
    </source>
</reference>
<dbReference type="RefSeq" id="WP_012572619.1">
    <property type="nucleotide sequence ID" value="NC_011529.1"/>
</dbReference>
<dbReference type="HOGENOM" id="CLU_1163854_0_0_2"/>
<feature type="transmembrane region" description="Helical" evidence="1">
    <location>
        <begin position="153"/>
        <end position="175"/>
    </location>
</feature>
<evidence type="ECO:0000313" key="2">
    <source>
        <dbReference type="EMBL" id="ACJ17147.1"/>
    </source>
</evidence>
<evidence type="ECO:0000313" key="3">
    <source>
        <dbReference type="Proteomes" id="UP000002727"/>
    </source>
</evidence>
<organism evidence="2 3">
    <name type="scientific">Thermococcus onnurineus (strain NA1)</name>
    <dbReference type="NCBI Taxonomy" id="523850"/>
    <lineage>
        <taxon>Archaea</taxon>
        <taxon>Methanobacteriati</taxon>
        <taxon>Methanobacteriota</taxon>
        <taxon>Thermococci</taxon>
        <taxon>Thermococcales</taxon>
        <taxon>Thermococcaceae</taxon>
        <taxon>Thermococcus</taxon>
    </lineage>
</organism>
<dbReference type="PANTHER" id="PTHR43229">
    <property type="entry name" value="NODULATION PROTEIN J"/>
    <property type="match status" value="1"/>
</dbReference>